<evidence type="ECO:0000313" key="4">
    <source>
        <dbReference type="Proteomes" id="UP001491088"/>
    </source>
</evidence>
<keyword evidence="4" id="KW-1185">Reference proteome</keyword>
<dbReference type="SUPFAM" id="SSF54534">
    <property type="entry name" value="FKBP-like"/>
    <property type="match status" value="2"/>
</dbReference>
<dbReference type="InterPro" id="IPR000297">
    <property type="entry name" value="PPIase_PpiC"/>
</dbReference>
<accession>A0ABZ2TRD0</accession>
<dbReference type="InterPro" id="IPR050245">
    <property type="entry name" value="PrsA_foldase"/>
</dbReference>
<dbReference type="EC" id="5.2.1.8" evidence="3"/>
<keyword evidence="1" id="KW-0697">Rotamase</keyword>
<dbReference type="InterPro" id="IPR046357">
    <property type="entry name" value="PPIase_dom_sf"/>
</dbReference>
<evidence type="ECO:0000259" key="2">
    <source>
        <dbReference type="PROSITE" id="PS50198"/>
    </source>
</evidence>
<organism evidence="3 4">
    <name type="scientific">Polaribacter marinaquae</name>
    <dbReference type="NCBI Taxonomy" id="1642819"/>
    <lineage>
        <taxon>Bacteria</taxon>
        <taxon>Pseudomonadati</taxon>
        <taxon>Bacteroidota</taxon>
        <taxon>Flavobacteriia</taxon>
        <taxon>Flavobacteriales</taxon>
        <taxon>Flavobacteriaceae</taxon>
    </lineage>
</organism>
<dbReference type="Pfam" id="PF00639">
    <property type="entry name" value="Rotamase"/>
    <property type="match status" value="2"/>
</dbReference>
<reference evidence="3 4" key="1">
    <citation type="submission" date="2024-03" db="EMBL/GenBank/DDBJ databases">
        <authorList>
            <person name="Cao K."/>
        </authorList>
    </citation>
    <scope>NUCLEOTIDE SEQUENCE [LARGE SCALE GENOMIC DNA]</scope>
    <source>
        <strain evidence="3 4">MCCC 1K00696</strain>
    </source>
</reference>
<keyword evidence="1 3" id="KW-0413">Isomerase</keyword>
<dbReference type="PROSITE" id="PS50198">
    <property type="entry name" value="PPIC_PPIASE_2"/>
    <property type="match status" value="2"/>
</dbReference>
<proteinExistence type="predicted"/>
<dbReference type="Proteomes" id="UP001491088">
    <property type="component" value="Chromosome"/>
</dbReference>
<dbReference type="Gene3D" id="3.10.50.40">
    <property type="match status" value="2"/>
</dbReference>
<dbReference type="PANTHER" id="PTHR47245">
    <property type="entry name" value="PEPTIDYLPROLYL ISOMERASE"/>
    <property type="match status" value="1"/>
</dbReference>
<evidence type="ECO:0000256" key="1">
    <source>
        <dbReference type="PROSITE-ProRule" id="PRU00278"/>
    </source>
</evidence>
<feature type="domain" description="PpiC" evidence="2">
    <location>
        <begin position="210"/>
        <end position="306"/>
    </location>
</feature>
<name>A0ABZ2TRD0_9FLAO</name>
<feature type="domain" description="PpiC" evidence="2">
    <location>
        <begin position="95"/>
        <end position="205"/>
    </location>
</feature>
<gene>
    <name evidence="3" type="ORF">WG950_00255</name>
</gene>
<dbReference type="EMBL" id="CP150496">
    <property type="protein sequence ID" value="WYW55694.1"/>
    <property type="molecule type" value="Genomic_DNA"/>
</dbReference>
<evidence type="ECO:0000313" key="3">
    <source>
        <dbReference type="EMBL" id="WYW55694.1"/>
    </source>
</evidence>
<dbReference type="RefSeq" id="WP_340933293.1">
    <property type="nucleotide sequence ID" value="NZ_CP150496.1"/>
</dbReference>
<dbReference type="PANTHER" id="PTHR47245:SF2">
    <property type="entry name" value="PEPTIDYL-PROLYL CIS-TRANS ISOMERASE HP_0175-RELATED"/>
    <property type="match status" value="1"/>
</dbReference>
<dbReference type="GO" id="GO:0003755">
    <property type="term" value="F:peptidyl-prolyl cis-trans isomerase activity"/>
    <property type="evidence" value="ECO:0007669"/>
    <property type="project" value="UniProtKB-EC"/>
</dbReference>
<sequence>MITINKEKISVADFKRVYEKNLDAIDNEEAKDVTKNLDLYINYLLKVKEAYKIKLDTLPSYKREIATYKNQLAAPYLQDTSFIADLVKDIYFRTKNEVKAKHILIRTSKDAMPKDTLVAYNKILDIRNRIVNGESFEKLAVETSEDRSAKGDAKRGIPGNKGNLGYFKAFQMVSSFEDVAFATKVGDVSMPFRSQYGYHILKVDDLRPSKGEIEAAHILIKDTTNASKIKIDEVYNRLQNNESFEKLANLFSDDIGSKGRGGKLNRFGTGRMVKEFEDAAFSLKNVGDYSKPFKTRFGWHIVKLLRKHPIKSFAEMETELRKKIKRSSRMQMSEKAIINKLKATYKIVENEKAKQILNQKNIRSLSKDSLQNTILSINDKKITQEKFVDYTKNRRHKPIFVLFEMFKEKEILAYYKENLIKTEPEYANTLKEYEDGLLLFELMQQKIWNKSSKDSLGLKSYFDKNKANYNSNELKTVKGEVMNDYQNYLEEKWIADLRKKNKIKIHKKQLKKLINYYKD</sequence>
<protein>
    <submittedName>
        <fullName evidence="3">Peptidylprolyl isomerase</fullName>
        <ecNumber evidence="3">5.2.1.8</ecNumber>
    </submittedName>
</protein>